<organism evidence="11 12">
    <name type="scientific">Desulfarculus baarsii (strain ATCC 33931 / DSM 2075 / LMG 7858 / VKM B-1802 / 2st14)</name>
    <dbReference type="NCBI Taxonomy" id="644282"/>
    <lineage>
        <taxon>Bacteria</taxon>
        <taxon>Pseudomonadati</taxon>
        <taxon>Thermodesulfobacteriota</taxon>
        <taxon>Desulfarculia</taxon>
        <taxon>Desulfarculales</taxon>
        <taxon>Desulfarculaceae</taxon>
        <taxon>Desulfarculus</taxon>
    </lineage>
</organism>
<feature type="chain" id="PRO_5003150300" evidence="9">
    <location>
        <begin position="32"/>
        <end position="535"/>
    </location>
</feature>
<dbReference type="GO" id="GO:0046872">
    <property type="term" value="F:metal ion binding"/>
    <property type="evidence" value="ECO:0007669"/>
    <property type="project" value="UniProtKB-KW"/>
</dbReference>
<feature type="transmembrane region" description="Helical" evidence="8">
    <location>
        <begin position="53"/>
        <end position="71"/>
    </location>
</feature>
<evidence type="ECO:0000313" key="11">
    <source>
        <dbReference type="EMBL" id="ADK85482.1"/>
    </source>
</evidence>
<evidence type="ECO:0000256" key="8">
    <source>
        <dbReference type="SAM" id="Phobius"/>
    </source>
</evidence>
<dbReference type="Gene3D" id="3.30.70.20">
    <property type="match status" value="3"/>
</dbReference>
<evidence type="ECO:0000256" key="7">
    <source>
        <dbReference type="SAM" id="MobiDB-lite"/>
    </source>
</evidence>
<keyword evidence="8" id="KW-0472">Membrane</keyword>
<keyword evidence="4" id="KW-0249">Electron transport</keyword>
<dbReference type="InterPro" id="IPR017900">
    <property type="entry name" value="4Fe4S_Fe_S_CS"/>
</dbReference>
<dbReference type="eggNOG" id="COG0348">
    <property type="taxonomic scope" value="Bacteria"/>
</dbReference>
<dbReference type="KEGG" id="dbr:Deba_2117"/>
<dbReference type="GO" id="GO:0005886">
    <property type="term" value="C:plasma membrane"/>
    <property type="evidence" value="ECO:0007669"/>
    <property type="project" value="TreeGrafter"/>
</dbReference>
<evidence type="ECO:0000256" key="6">
    <source>
        <dbReference type="ARBA" id="ARBA00023014"/>
    </source>
</evidence>
<reference evidence="11 12" key="1">
    <citation type="journal article" date="2010" name="Stand. Genomic Sci.">
        <title>Complete genome sequence of Desulfarculus baarsii type strain (2st14).</title>
        <authorList>
            <person name="Sun H."/>
            <person name="Spring S."/>
            <person name="Lapidus A."/>
            <person name="Davenport K."/>
            <person name="Del Rio T.G."/>
            <person name="Tice H."/>
            <person name="Nolan M."/>
            <person name="Copeland A."/>
            <person name="Cheng J.F."/>
            <person name="Lucas S."/>
            <person name="Tapia R."/>
            <person name="Goodwin L."/>
            <person name="Pitluck S."/>
            <person name="Ivanova N."/>
            <person name="Pagani I."/>
            <person name="Mavromatis K."/>
            <person name="Ovchinnikova G."/>
            <person name="Pati A."/>
            <person name="Chen A."/>
            <person name="Palaniappan K."/>
            <person name="Hauser L."/>
            <person name="Chang Y.J."/>
            <person name="Jeffries C.D."/>
            <person name="Detter J.C."/>
            <person name="Han C."/>
            <person name="Rohde M."/>
            <person name="Brambilla E."/>
            <person name="Goker M."/>
            <person name="Woyke T."/>
            <person name="Bristow J."/>
            <person name="Eisen J.A."/>
            <person name="Markowitz V."/>
            <person name="Hugenholtz P."/>
            <person name="Kyrpides N.C."/>
            <person name="Klenk H.P."/>
            <person name="Land M."/>
        </authorList>
    </citation>
    <scope>NUCLEOTIDE SEQUENCE [LARGE SCALE GENOMIC DNA]</scope>
    <source>
        <strain evidence="12">ATCC 33931 / DSM 2075 / LMG 7858 / VKM B-1802 / 2st14</strain>
    </source>
</reference>
<protein>
    <submittedName>
        <fullName evidence="11">4Fe-4S ferredoxin iron-sulfur binding domain protein</fullName>
    </submittedName>
</protein>
<feature type="domain" description="4Fe-4S ferredoxin-type" evidence="10">
    <location>
        <begin position="337"/>
        <end position="367"/>
    </location>
</feature>
<evidence type="ECO:0000256" key="9">
    <source>
        <dbReference type="SAM" id="SignalP"/>
    </source>
</evidence>
<dbReference type="OrthoDB" id="9808559at2"/>
<dbReference type="Proteomes" id="UP000009047">
    <property type="component" value="Chromosome"/>
</dbReference>
<dbReference type="AlphaFoldDB" id="E1QIG5"/>
<feature type="transmembrane region" description="Helical" evidence="8">
    <location>
        <begin position="106"/>
        <end position="129"/>
    </location>
</feature>
<feature type="domain" description="4Fe-4S ferredoxin-type" evidence="10">
    <location>
        <begin position="416"/>
        <end position="451"/>
    </location>
</feature>
<feature type="region of interest" description="Disordered" evidence="7">
    <location>
        <begin position="516"/>
        <end position="535"/>
    </location>
</feature>
<dbReference type="PANTHER" id="PTHR30176:SF3">
    <property type="entry name" value="FERREDOXIN-TYPE PROTEIN NAPH"/>
    <property type="match status" value="1"/>
</dbReference>
<evidence type="ECO:0000256" key="2">
    <source>
        <dbReference type="ARBA" id="ARBA00022485"/>
    </source>
</evidence>
<evidence type="ECO:0000259" key="10">
    <source>
        <dbReference type="PROSITE" id="PS51379"/>
    </source>
</evidence>
<keyword evidence="8" id="KW-1133">Transmembrane helix</keyword>
<accession>E1QIG5</accession>
<keyword evidence="1" id="KW-0813">Transport</keyword>
<keyword evidence="6" id="KW-0411">Iron-sulfur</keyword>
<feature type="domain" description="4Fe-4S ferredoxin-type" evidence="10">
    <location>
        <begin position="219"/>
        <end position="251"/>
    </location>
</feature>
<proteinExistence type="predicted"/>
<dbReference type="PROSITE" id="PS00198">
    <property type="entry name" value="4FE4S_FER_1"/>
    <property type="match status" value="4"/>
</dbReference>
<feature type="domain" description="4Fe-4S ferredoxin-type" evidence="10">
    <location>
        <begin position="375"/>
        <end position="407"/>
    </location>
</feature>
<dbReference type="GO" id="GO:0051539">
    <property type="term" value="F:4 iron, 4 sulfur cluster binding"/>
    <property type="evidence" value="ECO:0007669"/>
    <property type="project" value="UniProtKB-KW"/>
</dbReference>
<gene>
    <name evidence="11" type="ordered locus">Deba_2117</name>
</gene>
<dbReference type="InterPro" id="IPR017896">
    <property type="entry name" value="4Fe4S_Fe-S-bd"/>
</dbReference>
<feature type="domain" description="4Fe-4S ferredoxin-type" evidence="10">
    <location>
        <begin position="254"/>
        <end position="278"/>
    </location>
</feature>
<evidence type="ECO:0000313" key="12">
    <source>
        <dbReference type="Proteomes" id="UP000009047"/>
    </source>
</evidence>
<keyword evidence="2" id="KW-0004">4Fe-4S</keyword>
<keyword evidence="9" id="KW-0732">Signal</keyword>
<evidence type="ECO:0000256" key="1">
    <source>
        <dbReference type="ARBA" id="ARBA00022448"/>
    </source>
</evidence>
<dbReference type="PANTHER" id="PTHR30176">
    <property type="entry name" value="FERREDOXIN-TYPE PROTEIN NAPH"/>
    <property type="match status" value="1"/>
</dbReference>
<keyword evidence="8" id="KW-0812">Transmembrane</keyword>
<feature type="transmembrane region" description="Helical" evidence="8">
    <location>
        <begin position="181"/>
        <end position="199"/>
    </location>
</feature>
<sequence length="535" mass="56792">MVVRRVVQLTSLGLFLTLLSLAAAASAPDWAVDLFQRMDPSLAALTMLASQKWIWALWPAAVVLASGLLFGRAFCGYVCPMGTTIDGADKIIGRGKTKPAQWLRGMGWLVLAFLGGAALAGVSLVFLAAPLSLITRLYGLVALPAAELLGGAAVDIVRPVADDLGLNWLAFWQINAPRFDTVWFVAGVFAAIFALARLAPRFWCRYLCPSGAMLALFAAKPLIRRRVSDQCTGCGKCRRACPMGAIEQNPLLTNHRDCLLCRTCASVCPENAISFLPGPIALPTKAPAFSPIRRQLLLSGVGGASTAVLAYGGLQLPRAASDKTALPTPMLLRPPGALPEHDLLKLCVRCGLCMSACPTNTLQPIWFEAGLTAAFSPTITPRLAPCDPRCTACGQSCPTGAIRPLTLGERVWAKTGTAVVDRQRCLAWNQHKKCVVCDEVCPYDAISLVQQPGIPVSVPLVDADKCGGCGFCEKFCPVRNKAAIVVNPLGELRLDHGSYAQNGVMRGLNLHLVPPGGQSHGHVSPTNGPAPGFTD</sequence>
<evidence type="ECO:0000256" key="4">
    <source>
        <dbReference type="ARBA" id="ARBA00022982"/>
    </source>
</evidence>
<dbReference type="CDD" id="cd16373">
    <property type="entry name" value="DMSOR_beta_like"/>
    <property type="match status" value="1"/>
</dbReference>
<dbReference type="RefSeq" id="WP_013258923.1">
    <property type="nucleotide sequence ID" value="NC_014365.1"/>
</dbReference>
<dbReference type="Pfam" id="PF13237">
    <property type="entry name" value="Fer4_10"/>
    <property type="match status" value="1"/>
</dbReference>
<name>E1QIG5_DESB2</name>
<evidence type="ECO:0000256" key="3">
    <source>
        <dbReference type="ARBA" id="ARBA00022723"/>
    </source>
</evidence>
<dbReference type="eggNOG" id="COG1148">
    <property type="taxonomic scope" value="Bacteria"/>
</dbReference>
<dbReference type="eggNOG" id="COG3383">
    <property type="taxonomic scope" value="Bacteria"/>
</dbReference>
<keyword evidence="3" id="KW-0479">Metal-binding</keyword>
<dbReference type="Pfam" id="PF00037">
    <property type="entry name" value="Fer4"/>
    <property type="match status" value="2"/>
</dbReference>
<dbReference type="SUPFAM" id="SSF54862">
    <property type="entry name" value="4Fe-4S ferredoxins"/>
    <property type="match status" value="2"/>
</dbReference>
<keyword evidence="12" id="KW-1185">Reference proteome</keyword>
<dbReference type="PROSITE" id="PS51379">
    <property type="entry name" value="4FE4S_FER_2"/>
    <property type="match status" value="6"/>
</dbReference>
<dbReference type="Pfam" id="PF12801">
    <property type="entry name" value="Fer4_5"/>
    <property type="match status" value="2"/>
</dbReference>
<keyword evidence="5" id="KW-0408">Iron</keyword>
<dbReference type="STRING" id="644282.Deba_2117"/>
<dbReference type="EMBL" id="CP002085">
    <property type="protein sequence ID" value="ADK85482.1"/>
    <property type="molecule type" value="Genomic_DNA"/>
</dbReference>
<feature type="domain" description="4Fe-4S ferredoxin-type" evidence="10">
    <location>
        <begin position="457"/>
        <end position="489"/>
    </location>
</feature>
<dbReference type="InterPro" id="IPR051684">
    <property type="entry name" value="Electron_Trans/Redox"/>
</dbReference>
<evidence type="ECO:0000256" key="5">
    <source>
        <dbReference type="ARBA" id="ARBA00023004"/>
    </source>
</evidence>
<feature type="signal peptide" evidence="9">
    <location>
        <begin position="1"/>
        <end position="31"/>
    </location>
</feature>
<dbReference type="HOGENOM" id="CLU_024045_1_0_7"/>